<dbReference type="Proteomes" id="UP000002729">
    <property type="component" value="Unassembled WGS sequence"/>
</dbReference>
<evidence type="ECO:0000256" key="2">
    <source>
        <dbReference type="ARBA" id="ARBA00007249"/>
    </source>
</evidence>
<comment type="similarity">
    <text evidence="2">Belongs to the TRAFAC class translation factor GTPase superfamily. Classic translation factor GTPase family. EF-Tu/EF-1A subfamily.</text>
</comment>
<dbReference type="Pfam" id="PF00009">
    <property type="entry name" value="GTP_EFTU"/>
    <property type="match status" value="1"/>
</dbReference>
<evidence type="ECO:0000313" key="10">
    <source>
        <dbReference type="Proteomes" id="UP000002729"/>
    </source>
</evidence>
<keyword evidence="7" id="KW-0472">Membrane</keyword>
<dbReference type="RefSeq" id="XP_009038574.1">
    <property type="nucleotide sequence ID" value="XM_009040326.1"/>
</dbReference>
<proteinExistence type="inferred from homology"/>
<feature type="transmembrane region" description="Helical" evidence="7">
    <location>
        <begin position="327"/>
        <end position="346"/>
    </location>
</feature>
<dbReference type="GO" id="GO:0009507">
    <property type="term" value="C:chloroplast"/>
    <property type="evidence" value="ECO:0007669"/>
    <property type="project" value="UniProtKB-SubCell"/>
</dbReference>
<evidence type="ECO:0000256" key="4">
    <source>
        <dbReference type="ARBA" id="ARBA00022741"/>
    </source>
</evidence>
<dbReference type="SUPFAM" id="SSF50447">
    <property type="entry name" value="Translation proteins"/>
    <property type="match status" value="1"/>
</dbReference>
<feature type="compositionally biased region" description="Acidic residues" evidence="6">
    <location>
        <begin position="647"/>
        <end position="660"/>
    </location>
</feature>
<gene>
    <name evidence="9" type="ORF">AURANDRAFT_65376</name>
</gene>
<dbReference type="Gene3D" id="2.40.30.10">
    <property type="entry name" value="Translation factors"/>
    <property type="match status" value="1"/>
</dbReference>
<evidence type="ECO:0000256" key="1">
    <source>
        <dbReference type="ARBA" id="ARBA00004229"/>
    </source>
</evidence>
<feature type="transmembrane region" description="Helical" evidence="7">
    <location>
        <begin position="383"/>
        <end position="402"/>
    </location>
</feature>
<dbReference type="GO" id="GO:0003924">
    <property type="term" value="F:GTPase activity"/>
    <property type="evidence" value="ECO:0007669"/>
    <property type="project" value="InterPro"/>
</dbReference>
<evidence type="ECO:0000256" key="6">
    <source>
        <dbReference type="SAM" id="MobiDB-lite"/>
    </source>
</evidence>
<feature type="region of interest" description="Disordered" evidence="6">
    <location>
        <begin position="474"/>
        <end position="497"/>
    </location>
</feature>
<keyword evidence="4" id="KW-0547">Nucleotide-binding</keyword>
<dbReference type="EMBL" id="GL833133">
    <property type="protein sequence ID" value="EGB06828.1"/>
    <property type="molecule type" value="Genomic_DNA"/>
</dbReference>
<feature type="region of interest" description="Disordered" evidence="6">
    <location>
        <begin position="108"/>
        <end position="129"/>
    </location>
</feature>
<dbReference type="SUPFAM" id="SSF50465">
    <property type="entry name" value="EF-Tu/eEF-1alpha/eIF2-gamma C-terminal domain"/>
    <property type="match status" value="1"/>
</dbReference>
<dbReference type="eggNOG" id="KOG0463">
    <property type="taxonomic scope" value="Eukaryota"/>
</dbReference>
<reference evidence="9 10" key="1">
    <citation type="journal article" date="2011" name="Proc. Natl. Acad. Sci. U.S.A.">
        <title>Niche of harmful alga Aureococcus anophagefferens revealed through ecogenomics.</title>
        <authorList>
            <person name="Gobler C.J."/>
            <person name="Berry D.L."/>
            <person name="Dyhrman S.T."/>
            <person name="Wilhelm S.W."/>
            <person name="Salamov A."/>
            <person name="Lobanov A.V."/>
            <person name="Zhang Y."/>
            <person name="Collier J.L."/>
            <person name="Wurch L.L."/>
            <person name="Kustka A.B."/>
            <person name="Dill B.D."/>
            <person name="Shah M."/>
            <person name="VerBerkmoes N.C."/>
            <person name="Kuo A."/>
            <person name="Terry A."/>
            <person name="Pangilinan J."/>
            <person name="Lindquist E.A."/>
            <person name="Lucas S."/>
            <person name="Paulsen I.T."/>
            <person name="Hattenrath-Lehmann T.K."/>
            <person name="Talmage S.C."/>
            <person name="Walker E.A."/>
            <person name="Koch F."/>
            <person name="Burson A.M."/>
            <person name="Marcoval M.A."/>
            <person name="Tang Y.Z."/>
            <person name="Lecleir G.R."/>
            <person name="Coyne K.J."/>
            <person name="Berg G.M."/>
            <person name="Bertrand E.M."/>
            <person name="Saito M.A."/>
            <person name="Gladyshev V.N."/>
            <person name="Grigoriev I.V."/>
        </authorList>
    </citation>
    <scope>NUCLEOTIDE SEQUENCE [LARGE SCALE GENOMIC DNA]</scope>
    <source>
        <strain evidence="10">CCMP 1984</strain>
    </source>
</reference>
<evidence type="ECO:0000256" key="3">
    <source>
        <dbReference type="ARBA" id="ARBA00021392"/>
    </source>
</evidence>
<dbReference type="InParanoid" id="F0YDC6"/>
<dbReference type="OrthoDB" id="248233at2759"/>
<name>F0YDC6_AURAN</name>
<feature type="region of interest" description="Disordered" evidence="6">
    <location>
        <begin position="640"/>
        <end position="663"/>
    </location>
</feature>
<dbReference type="InterPro" id="IPR050055">
    <property type="entry name" value="EF-Tu_GTPase"/>
</dbReference>
<dbReference type="GeneID" id="20225303"/>
<sequence length="1209" mass="125123">MAAAVSFSAVALTGAVNRTLLLLRPTSADAWCALKIKSAWIDAVWVLVASATAVFAVFLGLAARRVRLLRAAGRVDEDGDGAAASDDAAACVGDGAAASDDAAACDGDGAAASDAGSDDGAAASDDGGAATTRARCSELPAWIAAHAASPRARETVVELERECAAWAGADAVQAALSALDLDSSPAAQVATMAVVAAPGALAIAGLAGRPAVDPAVVDVVTKLSAVAAGLCLKEALWWWVGSVDNVLDSFVVSAVLLFVATRATDVVECFVRRCDCDGGGASRGSMLLAFHESIWSQAIGWSIAGGVASMASLALPGEDNVGGFDFALVNAPAVTFVAGIVLRWLLYRVDAAREKQARKAAEADEAGAPPRAAAKLERRCRRAAQHLHLTTLALGLVVGWSYEEVATRAICLPVIEDAAPVARVLLTWLKAAVAASLAPAARSGACSMLAAYRDGLAPSPAPAEGDVEDAAAPAENPLQDDDARRDTELVPRSYGREEEEGATEYKLSLCSAGSNRVKKLVTQCLYRLTEGHGRAVYRVGVEDDGTPKGLDRAELGASLRTLRCIARQNGAALNPCAVFEVSPGHFVAEVVVDVGCDADDASLDAWVGDGEFAPELAARPERSTKSARRASKFAAKREKWRTAATAEAEDDETEEDDDDDGSARRVAVIGSQGSGKSTLVGVLKSGMLDDGRGLARQLVLRHGHEVRDGGRTSALNEVRCGGLRLVDGPGSEKYLKTTIFGLTALRPRAALLAVDARRAAKLGRMTLEHLGVAIALRIPVVVALTHADLAADVEAATAGVRAVLARAGVPDARVVVVSSVTGAGYDALEAAVDAACGDGSETEASSDGEEADARAPAVVVDAAFRDVPGAGTVLGGTVVGGDVRVGARLALGPVDLSGAFVDVEVTSIRVEGHRRDVARAGSSATFAIGHGAEFRVASLQGKAVVEFTAPDASSAAGVATPKPRTKRARCRHRRRAAGLVLLPRPPPGAPRPKGATVFAADVLVLAAPDGGLAAGFEAVVHADAVRQAARLLFADGAGGVAAGSTRKCTFEFLYHPEYLVPGTRLILRDGRTRAVGTVASQNNNFCSRSQSTWHARLLLALLATATAFAPKSTSRSSALDHHGPQHHDLLSRMHSARQDCTVVFDAEGSYCLEDSLSRPAAPMTRADALTCLATDECEVPERYASLLEVKRTGAKPSLQVFDSEGSHMR</sequence>
<dbReference type="SUPFAM" id="SSF52540">
    <property type="entry name" value="P-loop containing nucleoside triphosphate hydrolases"/>
    <property type="match status" value="1"/>
</dbReference>
<feature type="transmembrane region" description="Helical" evidence="7">
    <location>
        <begin position="294"/>
        <end position="315"/>
    </location>
</feature>
<dbReference type="Gene3D" id="3.40.50.300">
    <property type="entry name" value="P-loop containing nucleotide triphosphate hydrolases"/>
    <property type="match status" value="1"/>
</dbReference>
<dbReference type="InterPro" id="IPR009000">
    <property type="entry name" value="Transl_B-barrel_sf"/>
</dbReference>
<evidence type="ECO:0000256" key="5">
    <source>
        <dbReference type="ARBA" id="ARBA00023134"/>
    </source>
</evidence>
<dbReference type="AlphaFoldDB" id="F0YDC6"/>
<dbReference type="KEGG" id="aaf:AURANDRAFT_65376"/>
<evidence type="ECO:0000259" key="8">
    <source>
        <dbReference type="Pfam" id="PF00009"/>
    </source>
</evidence>
<keyword evidence="5" id="KW-0342">GTP-binding</keyword>
<dbReference type="eggNOG" id="KOG1143">
    <property type="taxonomic scope" value="Eukaryota"/>
</dbReference>
<keyword evidence="7" id="KW-1133">Transmembrane helix</keyword>
<dbReference type="GO" id="GO:0003746">
    <property type="term" value="F:translation elongation factor activity"/>
    <property type="evidence" value="ECO:0007669"/>
    <property type="project" value="TreeGrafter"/>
</dbReference>
<dbReference type="PANTHER" id="PTHR43721:SF9">
    <property type="entry name" value="GTP-BINDING PROTEIN 1"/>
    <property type="match status" value="1"/>
</dbReference>
<protein>
    <recommendedName>
        <fullName evidence="3">Elongation factor Tu, chloroplastic</fullName>
    </recommendedName>
</protein>
<feature type="transmembrane region" description="Helical" evidence="7">
    <location>
        <begin position="40"/>
        <end position="61"/>
    </location>
</feature>
<keyword evidence="7" id="KW-0812">Transmembrane</keyword>
<evidence type="ECO:0000256" key="7">
    <source>
        <dbReference type="SAM" id="Phobius"/>
    </source>
</evidence>
<dbReference type="InterPro" id="IPR009001">
    <property type="entry name" value="Transl_elong_EF1A/Init_IF2_C"/>
</dbReference>
<dbReference type="GO" id="GO:0005525">
    <property type="term" value="F:GTP binding"/>
    <property type="evidence" value="ECO:0007669"/>
    <property type="project" value="UniProtKB-KW"/>
</dbReference>
<evidence type="ECO:0000313" key="9">
    <source>
        <dbReference type="EMBL" id="EGB06828.1"/>
    </source>
</evidence>
<feature type="domain" description="Tr-type G" evidence="8">
    <location>
        <begin position="663"/>
        <end position="833"/>
    </location>
</feature>
<keyword evidence="10" id="KW-1185">Reference proteome</keyword>
<dbReference type="InterPro" id="IPR000795">
    <property type="entry name" value="T_Tr_GTP-bd_dom"/>
</dbReference>
<dbReference type="InterPro" id="IPR027417">
    <property type="entry name" value="P-loop_NTPase"/>
</dbReference>
<organism evidence="10">
    <name type="scientific">Aureococcus anophagefferens</name>
    <name type="common">Harmful bloom alga</name>
    <dbReference type="NCBI Taxonomy" id="44056"/>
    <lineage>
        <taxon>Eukaryota</taxon>
        <taxon>Sar</taxon>
        <taxon>Stramenopiles</taxon>
        <taxon>Ochrophyta</taxon>
        <taxon>Pelagophyceae</taxon>
        <taxon>Pelagomonadales</taxon>
        <taxon>Pelagomonadaceae</taxon>
        <taxon>Aureococcus</taxon>
    </lineage>
</organism>
<accession>F0YDC6</accession>
<comment type="subcellular location">
    <subcellularLocation>
        <location evidence="1">Plastid</location>
        <location evidence="1">Chloroplast</location>
    </subcellularLocation>
</comment>
<dbReference type="PANTHER" id="PTHR43721">
    <property type="entry name" value="ELONGATION FACTOR TU-RELATED"/>
    <property type="match status" value="1"/>
</dbReference>